<dbReference type="Pfam" id="PF00643">
    <property type="entry name" value="zf-B_box"/>
    <property type="match status" value="1"/>
</dbReference>
<dbReference type="CDD" id="cd12893">
    <property type="entry name" value="SPRY_PRY_TRIM35"/>
    <property type="match status" value="1"/>
</dbReference>
<dbReference type="SUPFAM" id="SSF49899">
    <property type="entry name" value="Concanavalin A-like lectins/glucanases"/>
    <property type="match status" value="1"/>
</dbReference>
<dbReference type="PROSITE" id="PS50119">
    <property type="entry name" value="ZF_BBOX"/>
    <property type="match status" value="1"/>
</dbReference>
<dbReference type="PANTHER" id="PTHR24103">
    <property type="entry name" value="E3 UBIQUITIN-PROTEIN LIGASE TRIM"/>
    <property type="match status" value="1"/>
</dbReference>
<dbReference type="Ensembl" id="ENSELUT00000029062.3">
    <property type="protein sequence ID" value="ENSELUP00000019033.3"/>
    <property type="gene ID" value="ENSELUG00000019174.3"/>
</dbReference>
<dbReference type="Gene3D" id="3.30.160.60">
    <property type="entry name" value="Classic Zinc Finger"/>
    <property type="match status" value="1"/>
</dbReference>
<dbReference type="Gene3D" id="2.60.120.920">
    <property type="match status" value="1"/>
</dbReference>
<dbReference type="InterPro" id="IPR006574">
    <property type="entry name" value="PRY"/>
</dbReference>
<dbReference type="Pfam" id="PF00622">
    <property type="entry name" value="SPRY"/>
    <property type="match status" value="1"/>
</dbReference>
<dbReference type="SMART" id="SM00336">
    <property type="entry name" value="BBOX"/>
    <property type="match status" value="1"/>
</dbReference>
<feature type="domain" description="B box-type" evidence="7">
    <location>
        <begin position="86"/>
        <end position="127"/>
    </location>
</feature>
<name>A0A3P8YSA7_ESOLU</name>
<keyword evidence="5" id="KW-0175">Coiled coil</keyword>
<dbReference type="OrthoDB" id="6105938at2759"/>
<protein>
    <submittedName>
        <fullName evidence="9">Uncharacterized protein</fullName>
    </submittedName>
</protein>
<dbReference type="PRINTS" id="PR01407">
    <property type="entry name" value="BUTYPHLNCDUF"/>
</dbReference>
<keyword evidence="1" id="KW-0479">Metal-binding</keyword>
<sequence length="473" mass="54599">MAFKYSPPEEDLNCPVCCDIFKNPVILSCSHSFCKVCLGEYWNQKKTWECPICRRRSSKRNPPFNLALKNMCENFVQERTLRASAGSETLCSQHGEKLKFFCQEHQHPACVVCQTSRKHLNHKFCPIDEAAHDYKEELKTALKPLQEKLKDFNKVKLTWDQSAVHIKYQAKHTESQINAVFVKLHQFLQEEEEARIASLKKEENQKTQTMMKKIEEISKYISSLSDTIRDIEEEMRADDASFVQNYSFTIKRVQCSLPDPKMVPGELIDVAKHLGNLTFIVWEKMKVIVQYSPIILDPNTAYPALLLSDDLTSVKHIYTQELPDNPERFDLSEFVLGSEGFTSGTHSWDVHVGDHPNWAIGVIQKSVSRKGRAFWDGTWGIQFQNDKYVAVSPFHILHPLLVKQKAQIIRVQLDMDRGNLSFSDPVSNTQLHTFTYIFLQSVFPLFYHPLFSLVHDQSLTIVPVKVSIRDSWT</sequence>
<proteinExistence type="predicted"/>
<dbReference type="InParanoid" id="A0A3P8YSA7"/>
<dbReference type="PROSITE" id="PS50188">
    <property type="entry name" value="B302_SPRY"/>
    <property type="match status" value="1"/>
</dbReference>
<dbReference type="PROSITE" id="PS00518">
    <property type="entry name" value="ZF_RING_1"/>
    <property type="match status" value="1"/>
</dbReference>
<dbReference type="SMART" id="SM00184">
    <property type="entry name" value="RING"/>
    <property type="match status" value="1"/>
</dbReference>
<feature type="domain" description="RING-type" evidence="6">
    <location>
        <begin position="14"/>
        <end position="54"/>
    </location>
</feature>
<dbReference type="SUPFAM" id="SSF57850">
    <property type="entry name" value="RING/U-box"/>
    <property type="match status" value="1"/>
</dbReference>
<dbReference type="SMART" id="SM00589">
    <property type="entry name" value="PRY"/>
    <property type="match status" value="1"/>
</dbReference>
<evidence type="ECO:0000256" key="1">
    <source>
        <dbReference type="ARBA" id="ARBA00022723"/>
    </source>
</evidence>
<evidence type="ECO:0000256" key="4">
    <source>
        <dbReference type="PROSITE-ProRule" id="PRU00024"/>
    </source>
</evidence>
<evidence type="ECO:0000256" key="5">
    <source>
        <dbReference type="SAM" id="Coils"/>
    </source>
</evidence>
<organism evidence="9 10">
    <name type="scientific">Esox lucius</name>
    <name type="common">Northern pike</name>
    <dbReference type="NCBI Taxonomy" id="8010"/>
    <lineage>
        <taxon>Eukaryota</taxon>
        <taxon>Metazoa</taxon>
        <taxon>Chordata</taxon>
        <taxon>Craniata</taxon>
        <taxon>Vertebrata</taxon>
        <taxon>Euteleostomi</taxon>
        <taxon>Actinopterygii</taxon>
        <taxon>Neopterygii</taxon>
        <taxon>Teleostei</taxon>
        <taxon>Protacanthopterygii</taxon>
        <taxon>Esociformes</taxon>
        <taxon>Esocidae</taxon>
        <taxon>Esox</taxon>
    </lineage>
</organism>
<reference evidence="9" key="2">
    <citation type="submission" date="2020-02" db="EMBL/GenBank/DDBJ databases">
        <title>Esox lucius (northern pike) genome, fEsoLuc1, primary haplotype.</title>
        <authorList>
            <person name="Myers G."/>
            <person name="Karagic N."/>
            <person name="Meyer A."/>
            <person name="Pippel M."/>
            <person name="Reichard M."/>
            <person name="Winkler S."/>
            <person name="Tracey A."/>
            <person name="Sims Y."/>
            <person name="Howe K."/>
            <person name="Rhie A."/>
            <person name="Formenti G."/>
            <person name="Durbin R."/>
            <person name="Fedrigo O."/>
            <person name="Jarvis E.D."/>
        </authorList>
    </citation>
    <scope>NUCLEOTIDE SEQUENCE [LARGE SCALE GENOMIC DNA]</scope>
</reference>
<dbReference type="Gene3D" id="3.30.40.10">
    <property type="entry name" value="Zinc/RING finger domain, C3HC4 (zinc finger)"/>
    <property type="match status" value="1"/>
</dbReference>
<dbReference type="GeneTree" id="ENSGT00970000193390"/>
<dbReference type="SUPFAM" id="SSF57845">
    <property type="entry name" value="B-box zinc-binding domain"/>
    <property type="match status" value="1"/>
</dbReference>
<dbReference type="InterPro" id="IPR000315">
    <property type="entry name" value="Znf_B-box"/>
</dbReference>
<keyword evidence="10" id="KW-1185">Reference proteome</keyword>
<reference evidence="10" key="1">
    <citation type="journal article" date="2014" name="PLoS ONE">
        <title>The genome and linkage map of the northern pike (Esox lucius): conserved synteny revealed between the salmonid sister group and the Neoteleostei.</title>
        <authorList>
            <person name="Rondeau E.B."/>
            <person name="Minkley D.R."/>
            <person name="Leong J.S."/>
            <person name="Messmer A.M."/>
            <person name="Jantzen J.R."/>
            <person name="von Schalburg K.R."/>
            <person name="Lemon C."/>
            <person name="Bird N.H."/>
            <person name="Koop B.F."/>
        </authorList>
    </citation>
    <scope>NUCLEOTIDE SEQUENCE</scope>
</reference>
<dbReference type="GO" id="GO:0008270">
    <property type="term" value="F:zinc ion binding"/>
    <property type="evidence" value="ECO:0007669"/>
    <property type="project" value="UniProtKB-KW"/>
</dbReference>
<dbReference type="InterPro" id="IPR013320">
    <property type="entry name" value="ConA-like_dom_sf"/>
</dbReference>
<dbReference type="InterPro" id="IPR050143">
    <property type="entry name" value="TRIM/RBCC"/>
</dbReference>
<evidence type="ECO:0000313" key="9">
    <source>
        <dbReference type="Ensembl" id="ENSELUP00000019033.3"/>
    </source>
</evidence>
<dbReference type="Pfam" id="PF13445">
    <property type="entry name" value="zf-RING_UBOX"/>
    <property type="match status" value="1"/>
</dbReference>
<dbReference type="FunCoup" id="A0A3P8YSA7">
    <property type="interactions" value="180"/>
</dbReference>
<evidence type="ECO:0000313" key="10">
    <source>
        <dbReference type="Proteomes" id="UP000265140"/>
    </source>
</evidence>
<accession>A0A3P8YSA7</accession>
<evidence type="ECO:0000259" key="7">
    <source>
        <dbReference type="PROSITE" id="PS50119"/>
    </source>
</evidence>
<dbReference type="PROSITE" id="PS50089">
    <property type="entry name" value="ZF_RING_2"/>
    <property type="match status" value="1"/>
</dbReference>
<reference evidence="9" key="4">
    <citation type="submission" date="2025-09" db="UniProtKB">
        <authorList>
            <consortium name="Ensembl"/>
        </authorList>
    </citation>
    <scope>IDENTIFICATION</scope>
</reference>
<evidence type="ECO:0000256" key="2">
    <source>
        <dbReference type="ARBA" id="ARBA00022771"/>
    </source>
</evidence>
<dbReference type="InterPro" id="IPR003877">
    <property type="entry name" value="SPRY_dom"/>
</dbReference>
<dbReference type="InterPro" id="IPR013083">
    <property type="entry name" value="Znf_RING/FYVE/PHD"/>
</dbReference>
<feature type="domain" description="B30.2/SPRY" evidence="8">
    <location>
        <begin position="274"/>
        <end position="464"/>
    </location>
</feature>
<dbReference type="Bgee" id="ENSELUG00000019174">
    <property type="expression patterns" value="Expressed in pharyngeal gill and 9 other cell types or tissues"/>
</dbReference>
<reference evidence="9" key="3">
    <citation type="submission" date="2025-08" db="UniProtKB">
        <authorList>
            <consortium name="Ensembl"/>
        </authorList>
    </citation>
    <scope>IDENTIFICATION</scope>
</reference>
<dbReference type="InterPro" id="IPR003879">
    <property type="entry name" value="Butyrophylin_SPRY"/>
</dbReference>
<dbReference type="InterPro" id="IPR043136">
    <property type="entry name" value="B30.2/SPRY_sf"/>
</dbReference>
<keyword evidence="3" id="KW-0862">Zinc</keyword>
<dbReference type="InterPro" id="IPR001841">
    <property type="entry name" value="Znf_RING"/>
</dbReference>
<dbReference type="AlphaFoldDB" id="A0A3P8YSA7"/>
<dbReference type="KEGG" id="els:105031562"/>
<dbReference type="RefSeq" id="XP_010904352.2">
    <property type="nucleotide sequence ID" value="XM_010906050.5"/>
</dbReference>
<dbReference type="Proteomes" id="UP000265140">
    <property type="component" value="Chromosome 15"/>
</dbReference>
<feature type="coiled-coil region" evidence="5">
    <location>
        <begin position="189"/>
        <end position="234"/>
    </location>
</feature>
<dbReference type="Pfam" id="PF13765">
    <property type="entry name" value="PRY"/>
    <property type="match status" value="1"/>
</dbReference>
<dbReference type="GeneID" id="105031562"/>
<evidence type="ECO:0000256" key="3">
    <source>
        <dbReference type="ARBA" id="ARBA00022833"/>
    </source>
</evidence>
<keyword evidence="2 4" id="KW-0863">Zinc-finger</keyword>
<dbReference type="InterPro" id="IPR017907">
    <property type="entry name" value="Znf_RING_CS"/>
</dbReference>
<dbReference type="OMA" id="GFYESKY"/>
<evidence type="ECO:0000259" key="6">
    <source>
        <dbReference type="PROSITE" id="PS50089"/>
    </source>
</evidence>
<dbReference type="InterPro" id="IPR001870">
    <property type="entry name" value="B30.2/SPRY"/>
</dbReference>
<dbReference type="InterPro" id="IPR027370">
    <property type="entry name" value="Znf-RING_euk"/>
</dbReference>
<evidence type="ECO:0000259" key="8">
    <source>
        <dbReference type="PROSITE" id="PS50188"/>
    </source>
</evidence>